<evidence type="ECO:0000256" key="5">
    <source>
        <dbReference type="ARBA" id="ARBA00022946"/>
    </source>
</evidence>
<reference evidence="12 13" key="1">
    <citation type="submission" date="2024-01" db="EMBL/GenBank/DDBJ databases">
        <title>The complete chloroplast genome sequence of Lithospermum erythrorhizon: insights into the phylogenetic relationship among Boraginaceae species and the maternal lineages of purple gromwells.</title>
        <authorList>
            <person name="Okada T."/>
            <person name="Watanabe K."/>
        </authorList>
    </citation>
    <scope>NUCLEOTIDE SEQUENCE [LARGE SCALE GENOMIC DNA]</scope>
</reference>
<dbReference type="GO" id="GO:1990904">
    <property type="term" value="C:ribonucleoprotein complex"/>
    <property type="evidence" value="ECO:0007669"/>
    <property type="project" value="UniProtKB-KW"/>
</dbReference>
<evidence type="ECO:0000256" key="7">
    <source>
        <dbReference type="ARBA" id="ARBA00023274"/>
    </source>
</evidence>
<accession>A0AAV3QFD5</accession>
<dbReference type="PROSITE" id="PS00831">
    <property type="entry name" value="RIBOSOMAL_L27"/>
    <property type="match status" value="1"/>
</dbReference>
<dbReference type="GO" id="GO:0006412">
    <property type="term" value="P:translation"/>
    <property type="evidence" value="ECO:0007669"/>
    <property type="project" value="InterPro"/>
</dbReference>
<evidence type="ECO:0000256" key="10">
    <source>
        <dbReference type="ARBA" id="ARBA00082771"/>
    </source>
</evidence>
<keyword evidence="4" id="KW-0934">Plastid</keyword>
<evidence type="ECO:0000313" key="12">
    <source>
        <dbReference type="EMBL" id="GAA0161906.1"/>
    </source>
</evidence>
<evidence type="ECO:0000256" key="11">
    <source>
        <dbReference type="SAM" id="MobiDB-lite"/>
    </source>
</evidence>
<keyword evidence="5" id="KW-0809">Transit peptide</keyword>
<dbReference type="InterPro" id="IPR018261">
    <property type="entry name" value="Ribosomal_bL27_CS"/>
</dbReference>
<name>A0AAV3QFD5_LITER</name>
<dbReference type="InterPro" id="IPR001684">
    <property type="entry name" value="Ribosomal_bL27"/>
</dbReference>
<evidence type="ECO:0000256" key="4">
    <source>
        <dbReference type="ARBA" id="ARBA00022640"/>
    </source>
</evidence>
<dbReference type="EMBL" id="BAABME010004311">
    <property type="protein sequence ID" value="GAA0161906.1"/>
    <property type="molecule type" value="Genomic_DNA"/>
</dbReference>
<dbReference type="PRINTS" id="PR00063">
    <property type="entry name" value="RIBOSOMALL27"/>
</dbReference>
<comment type="subcellular location">
    <subcellularLocation>
        <location evidence="1">Plastid</location>
        <location evidence="1">Chloroplast</location>
    </subcellularLocation>
</comment>
<evidence type="ECO:0000256" key="6">
    <source>
        <dbReference type="ARBA" id="ARBA00022980"/>
    </source>
</evidence>
<evidence type="ECO:0000256" key="3">
    <source>
        <dbReference type="ARBA" id="ARBA00022528"/>
    </source>
</evidence>
<evidence type="ECO:0000256" key="2">
    <source>
        <dbReference type="ARBA" id="ARBA00010797"/>
    </source>
</evidence>
<keyword evidence="3" id="KW-0150">Chloroplast</keyword>
<dbReference type="AlphaFoldDB" id="A0AAV3QFD5"/>
<protein>
    <recommendedName>
        <fullName evidence="8">Large ribosomal subunit protein bL27c</fullName>
    </recommendedName>
    <alternativeName>
        <fullName evidence="9">50S ribosomal protein L27, chloroplastic</fullName>
    </alternativeName>
    <alternativeName>
        <fullName evidence="10">CL27</fullName>
    </alternativeName>
</protein>
<dbReference type="Proteomes" id="UP001454036">
    <property type="component" value="Unassembled WGS sequence"/>
</dbReference>
<comment type="caution">
    <text evidence="12">The sequence shown here is derived from an EMBL/GenBank/DDBJ whole genome shotgun (WGS) entry which is preliminary data.</text>
</comment>
<dbReference type="GO" id="GO:0009507">
    <property type="term" value="C:chloroplast"/>
    <property type="evidence" value="ECO:0007669"/>
    <property type="project" value="UniProtKB-SubCell"/>
</dbReference>
<dbReference type="PANTHER" id="PTHR15893">
    <property type="entry name" value="RIBOSOMAL PROTEIN L27"/>
    <property type="match status" value="1"/>
</dbReference>
<dbReference type="FunFam" id="2.40.50.100:FF:000051">
    <property type="entry name" value="50S ribosomal protein L27"/>
    <property type="match status" value="1"/>
</dbReference>
<dbReference type="Pfam" id="PF01016">
    <property type="entry name" value="Ribosomal_L27"/>
    <property type="match status" value="1"/>
</dbReference>
<dbReference type="Gene3D" id="2.40.50.100">
    <property type="match status" value="1"/>
</dbReference>
<dbReference type="HAMAP" id="MF_00539">
    <property type="entry name" value="Ribosomal_bL27"/>
    <property type="match status" value="1"/>
</dbReference>
<evidence type="ECO:0000256" key="1">
    <source>
        <dbReference type="ARBA" id="ARBA00004229"/>
    </source>
</evidence>
<sequence>MAVVSMSLNLAGAFRGLSLSASSSSSCFRGDFGSVHIGHKISVSFPLNSMPLTIESAHKKGAGSTKNGRDSKGQRLGVKIFGDQAAKAGSIIVRQRGTKFHPGKNVGLGKDHTIFSLIDGMVKFELFGPEKKKKVSVYPREVQPENPNSYRARKRESFRLQRERRKERREARIDQPLLVLASVDEMPENSPVC</sequence>
<proteinExistence type="inferred from homology"/>
<evidence type="ECO:0000256" key="8">
    <source>
        <dbReference type="ARBA" id="ARBA00035268"/>
    </source>
</evidence>
<keyword evidence="13" id="KW-1185">Reference proteome</keyword>
<keyword evidence="6 12" id="KW-0689">Ribosomal protein</keyword>
<dbReference type="NCBIfam" id="TIGR00062">
    <property type="entry name" value="L27"/>
    <property type="match status" value="1"/>
</dbReference>
<gene>
    <name evidence="12" type="ORF">LIER_18114</name>
</gene>
<comment type="similarity">
    <text evidence="2">Belongs to the bacterial ribosomal protein bL27 family.</text>
</comment>
<dbReference type="GO" id="GO:0005840">
    <property type="term" value="C:ribosome"/>
    <property type="evidence" value="ECO:0007669"/>
    <property type="project" value="UniProtKB-KW"/>
</dbReference>
<dbReference type="SUPFAM" id="SSF110324">
    <property type="entry name" value="Ribosomal L27 protein-like"/>
    <property type="match status" value="1"/>
</dbReference>
<dbReference type="PANTHER" id="PTHR15893:SF0">
    <property type="entry name" value="LARGE RIBOSOMAL SUBUNIT PROTEIN BL27M"/>
    <property type="match status" value="1"/>
</dbReference>
<evidence type="ECO:0000256" key="9">
    <source>
        <dbReference type="ARBA" id="ARBA00035428"/>
    </source>
</evidence>
<evidence type="ECO:0000313" key="13">
    <source>
        <dbReference type="Proteomes" id="UP001454036"/>
    </source>
</evidence>
<organism evidence="12 13">
    <name type="scientific">Lithospermum erythrorhizon</name>
    <name type="common">Purple gromwell</name>
    <name type="synonym">Lithospermum officinale var. erythrorhizon</name>
    <dbReference type="NCBI Taxonomy" id="34254"/>
    <lineage>
        <taxon>Eukaryota</taxon>
        <taxon>Viridiplantae</taxon>
        <taxon>Streptophyta</taxon>
        <taxon>Embryophyta</taxon>
        <taxon>Tracheophyta</taxon>
        <taxon>Spermatophyta</taxon>
        <taxon>Magnoliopsida</taxon>
        <taxon>eudicotyledons</taxon>
        <taxon>Gunneridae</taxon>
        <taxon>Pentapetalae</taxon>
        <taxon>asterids</taxon>
        <taxon>lamiids</taxon>
        <taxon>Boraginales</taxon>
        <taxon>Boraginaceae</taxon>
        <taxon>Boraginoideae</taxon>
        <taxon>Lithospermeae</taxon>
        <taxon>Lithospermum</taxon>
    </lineage>
</organism>
<dbReference type="GO" id="GO:0003735">
    <property type="term" value="F:structural constituent of ribosome"/>
    <property type="evidence" value="ECO:0007669"/>
    <property type="project" value="InterPro"/>
</dbReference>
<feature type="region of interest" description="Disordered" evidence="11">
    <location>
        <begin position="138"/>
        <end position="171"/>
    </location>
</feature>
<keyword evidence="7" id="KW-0687">Ribonucleoprotein</keyword>